<protein>
    <submittedName>
        <fullName evidence="1">Uncharacterized protein</fullName>
    </submittedName>
</protein>
<name>A0A177B445_9BILA</name>
<dbReference type="EMBL" id="LWCA01000344">
    <property type="protein sequence ID" value="OAF69048.1"/>
    <property type="molecule type" value="Genomic_DNA"/>
</dbReference>
<dbReference type="Proteomes" id="UP000078046">
    <property type="component" value="Unassembled WGS sequence"/>
</dbReference>
<dbReference type="AlphaFoldDB" id="A0A177B445"/>
<proteinExistence type="predicted"/>
<keyword evidence="2" id="KW-1185">Reference proteome</keyword>
<gene>
    <name evidence="1" type="ORF">A3Q56_03194</name>
</gene>
<comment type="caution">
    <text evidence="1">The sequence shown here is derived from an EMBL/GenBank/DDBJ whole genome shotgun (WGS) entry which is preliminary data.</text>
</comment>
<organism evidence="1 2">
    <name type="scientific">Intoshia linei</name>
    <dbReference type="NCBI Taxonomy" id="1819745"/>
    <lineage>
        <taxon>Eukaryota</taxon>
        <taxon>Metazoa</taxon>
        <taxon>Spiralia</taxon>
        <taxon>Lophotrochozoa</taxon>
        <taxon>Mesozoa</taxon>
        <taxon>Orthonectida</taxon>
        <taxon>Rhopaluridae</taxon>
        <taxon>Intoshia</taxon>
    </lineage>
</organism>
<evidence type="ECO:0000313" key="2">
    <source>
        <dbReference type="Proteomes" id="UP000078046"/>
    </source>
</evidence>
<evidence type="ECO:0000313" key="1">
    <source>
        <dbReference type="EMBL" id="OAF69048.1"/>
    </source>
</evidence>
<accession>A0A177B445</accession>
<sequence>MATRRSSSIVKILHSGHTFSSNPSFGRQKLPTKTNVIERALHHKEYWTDEVARIIAQELVDVWIWCNVYPLHPHANMQ</sequence>
<reference evidence="1 2" key="1">
    <citation type="submission" date="2016-04" db="EMBL/GenBank/DDBJ databases">
        <title>The genome of Intoshia linei affirms orthonectids as highly simplified spiralians.</title>
        <authorList>
            <person name="Mikhailov K.V."/>
            <person name="Slusarev G.S."/>
            <person name="Nikitin M.A."/>
            <person name="Logacheva M.D."/>
            <person name="Penin A."/>
            <person name="Aleoshin V."/>
            <person name="Panchin Y.V."/>
        </authorList>
    </citation>
    <scope>NUCLEOTIDE SEQUENCE [LARGE SCALE GENOMIC DNA]</scope>
    <source>
        <strain evidence="1">Intl2013</strain>
        <tissue evidence="1">Whole animal</tissue>
    </source>
</reference>